<dbReference type="Gene3D" id="1.10.10.10">
    <property type="entry name" value="Winged helix-like DNA-binding domain superfamily/Winged helix DNA-binding domain"/>
    <property type="match status" value="1"/>
</dbReference>
<dbReference type="Pfam" id="PF12802">
    <property type="entry name" value="MarR_2"/>
    <property type="match status" value="1"/>
</dbReference>
<evidence type="ECO:0000313" key="3">
    <source>
        <dbReference type="Proteomes" id="UP000184600"/>
    </source>
</evidence>
<evidence type="ECO:0000313" key="2">
    <source>
        <dbReference type="EMBL" id="SHO59105.1"/>
    </source>
</evidence>
<dbReference type="STRING" id="1117707.VQ7734_04882"/>
<sequence length="148" mass="16741">MSAQALYKITVQTRRLYQLLRCVSDRQLEQFGINSSHRSLLEYLYHNPSQTVPQIADQKLVSRQHIQTIVNSLSERGLVVFISNPNHKRSSLVRLTRAGEEMFESVQITESALLEKVGLNFPQAGLEHASQTLDQIIECFQSTGGAEK</sequence>
<dbReference type="AlphaFoldDB" id="A0A1M7Z2S9"/>
<dbReference type="PANTHER" id="PTHR33164">
    <property type="entry name" value="TRANSCRIPTIONAL REGULATOR, MARR FAMILY"/>
    <property type="match status" value="1"/>
</dbReference>
<dbReference type="SUPFAM" id="SSF46785">
    <property type="entry name" value="Winged helix' DNA-binding domain"/>
    <property type="match status" value="1"/>
</dbReference>
<organism evidence="2 3">
    <name type="scientific">Vibrio quintilis</name>
    <dbReference type="NCBI Taxonomy" id="1117707"/>
    <lineage>
        <taxon>Bacteria</taxon>
        <taxon>Pseudomonadati</taxon>
        <taxon>Pseudomonadota</taxon>
        <taxon>Gammaproteobacteria</taxon>
        <taxon>Vibrionales</taxon>
        <taxon>Vibrionaceae</taxon>
        <taxon>Vibrio</taxon>
    </lineage>
</organism>
<dbReference type="PROSITE" id="PS50995">
    <property type="entry name" value="HTH_MARR_2"/>
    <property type="match status" value="1"/>
</dbReference>
<dbReference type="Proteomes" id="UP000184600">
    <property type="component" value="Unassembled WGS sequence"/>
</dbReference>
<dbReference type="InterPro" id="IPR036388">
    <property type="entry name" value="WH-like_DNA-bd_sf"/>
</dbReference>
<accession>A0A1M7Z2S9</accession>
<dbReference type="GO" id="GO:0006950">
    <property type="term" value="P:response to stress"/>
    <property type="evidence" value="ECO:0007669"/>
    <property type="project" value="TreeGrafter"/>
</dbReference>
<evidence type="ECO:0000259" key="1">
    <source>
        <dbReference type="PROSITE" id="PS50995"/>
    </source>
</evidence>
<dbReference type="GO" id="GO:0003700">
    <property type="term" value="F:DNA-binding transcription factor activity"/>
    <property type="evidence" value="ECO:0007669"/>
    <property type="project" value="InterPro"/>
</dbReference>
<dbReference type="InterPro" id="IPR036390">
    <property type="entry name" value="WH_DNA-bd_sf"/>
</dbReference>
<protein>
    <submittedName>
        <fullName evidence="2">HTH-type transcriptional regulator MhqR</fullName>
    </submittedName>
</protein>
<dbReference type="PANTHER" id="PTHR33164:SF99">
    <property type="entry name" value="MARR FAMILY REGULATORY PROTEIN"/>
    <property type="match status" value="1"/>
</dbReference>
<dbReference type="EMBL" id="FRFG01000097">
    <property type="protein sequence ID" value="SHO59105.1"/>
    <property type="molecule type" value="Genomic_DNA"/>
</dbReference>
<dbReference type="SMART" id="SM00347">
    <property type="entry name" value="HTH_MARR"/>
    <property type="match status" value="1"/>
</dbReference>
<keyword evidence="3" id="KW-1185">Reference proteome</keyword>
<reference evidence="3" key="1">
    <citation type="submission" date="2016-12" db="EMBL/GenBank/DDBJ databases">
        <authorList>
            <person name="Rodrigo-Torres L."/>
            <person name="Arahal R.D."/>
            <person name="Lucena T."/>
        </authorList>
    </citation>
    <scope>NUCLEOTIDE SEQUENCE [LARGE SCALE GENOMIC DNA]</scope>
</reference>
<dbReference type="InterPro" id="IPR039422">
    <property type="entry name" value="MarR/SlyA-like"/>
</dbReference>
<dbReference type="InterPro" id="IPR000835">
    <property type="entry name" value="HTH_MarR-typ"/>
</dbReference>
<gene>
    <name evidence="2" type="primary">mhqR_2</name>
    <name evidence="2" type="ORF">VQ7734_04882</name>
</gene>
<proteinExistence type="predicted"/>
<name>A0A1M7Z2S9_9VIBR</name>
<feature type="domain" description="HTH marR-type" evidence="1">
    <location>
        <begin position="1"/>
        <end position="138"/>
    </location>
</feature>